<dbReference type="EMBL" id="SNRW01009722">
    <property type="protein sequence ID" value="KAA6377567.1"/>
    <property type="molecule type" value="Genomic_DNA"/>
</dbReference>
<feature type="non-terminal residue" evidence="1">
    <location>
        <position position="1"/>
    </location>
</feature>
<organism evidence="1 2">
    <name type="scientific">Streblomastix strix</name>
    <dbReference type="NCBI Taxonomy" id="222440"/>
    <lineage>
        <taxon>Eukaryota</taxon>
        <taxon>Metamonada</taxon>
        <taxon>Preaxostyla</taxon>
        <taxon>Oxymonadida</taxon>
        <taxon>Streblomastigidae</taxon>
        <taxon>Streblomastix</taxon>
    </lineage>
</organism>
<proteinExistence type="predicted"/>
<evidence type="ECO:0000313" key="2">
    <source>
        <dbReference type="Proteomes" id="UP000324800"/>
    </source>
</evidence>
<evidence type="ECO:0000313" key="1">
    <source>
        <dbReference type="EMBL" id="KAA6377567.1"/>
    </source>
</evidence>
<sequence>AGREKEKNVTADDGNYYKRLFETSVCSICSAKFTYDNPPSIDRQNNELPHTQDNCLPACVSCNIAHANRDPKIASLHIKMRQYAIKHNLSMTISEERIYKLFRECITRGFAAVFHRENIAETLRQKTKKNHRYGDSFIAEVSPFKVHYTTVARSLKDANMMKLKRFHRPRLMPRHKEQNKKFCDCWINKNRNWGKVVWTDEKKNRLDGPDAYNCFWVEVNKEATEDVLS</sequence>
<dbReference type="AlphaFoldDB" id="A0A5J4V4N0"/>
<reference evidence="1 2" key="1">
    <citation type="submission" date="2019-03" db="EMBL/GenBank/DDBJ databases">
        <title>Single cell metagenomics reveals metabolic interactions within the superorganism composed of flagellate Streblomastix strix and complex community of Bacteroidetes bacteria on its surface.</title>
        <authorList>
            <person name="Treitli S.C."/>
            <person name="Kolisko M."/>
            <person name="Husnik F."/>
            <person name="Keeling P."/>
            <person name="Hampl V."/>
        </authorList>
    </citation>
    <scope>NUCLEOTIDE SEQUENCE [LARGE SCALE GENOMIC DNA]</scope>
    <source>
        <strain evidence="1">ST1C</strain>
    </source>
</reference>
<name>A0A5J4V4N0_9EUKA</name>
<dbReference type="Proteomes" id="UP000324800">
    <property type="component" value="Unassembled WGS sequence"/>
</dbReference>
<comment type="caution">
    <text evidence="1">The sequence shown here is derived from an EMBL/GenBank/DDBJ whole genome shotgun (WGS) entry which is preliminary data.</text>
</comment>
<gene>
    <name evidence="1" type="ORF">EZS28_026906</name>
</gene>
<accession>A0A5J4V4N0</accession>
<protein>
    <submittedName>
        <fullName evidence="1">Uncharacterized protein</fullName>
    </submittedName>
</protein>